<dbReference type="SUPFAM" id="SSF53335">
    <property type="entry name" value="S-adenosyl-L-methionine-dependent methyltransferases"/>
    <property type="match status" value="1"/>
</dbReference>
<protein>
    <recommendedName>
        <fullName evidence="1">Methyltransferase domain-containing protein</fullName>
    </recommendedName>
</protein>
<dbReference type="EMBL" id="NRGR01000018">
    <property type="protein sequence ID" value="PCC39060.1"/>
    <property type="molecule type" value="Genomic_DNA"/>
</dbReference>
<dbReference type="InterPro" id="IPR029063">
    <property type="entry name" value="SAM-dependent_MTases_sf"/>
</dbReference>
<dbReference type="Proteomes" id="UP000218598">
    <property type="component" value="Unassembled WGS sequence"/>
</dbReference>
<evidence type="ECO:0000313" key="3">
    <source>
        <dbReference type="Proteomes" id="UP000218598"/>
    </source>
</evidence>
<dbReference type="AlphaFoldDB" id="A0A2A3YIB7"/>
<evidence type="ECO:0000259" key="1">
    <source>
        <dbReference type="Pfam" id="PF13649"/>
    </source>
</evidence>
<reference evidence="2 3" key="1">
    <citation type="journal article" date="2017" name="Elife">
        <title>Extensive horizontal gene transfer in cheese-associated bacteria.</title>
        <authorList>
            <person name="Bonham K.S."/>
            <person name="Wolfe B.E."/>
            <person name="Dutton R.J."/>
        </authorList>
    </citation>
    <scope>NUCLEOTIDE SEQUENCE [LARGE SCALE GENOMIC DNA]</scope>
    <source>
        <strain evidence="2 3">341_9</strain>
    </source>
</reference>
<sequence length="184" mass="19782">MDSDERYAIYGRPFGEQPNAFVQQVMDDDGFAEVLGSASRILCPGDGYGRNGLALAQRGHRVLGLDISATATRDARARAMETAADATFLTADLSGPPYPLAPDDVFDAVVSVWFRLPERSARKAWNRAAIGHLTSRGALVVVTGGKVTTIDAEIAEWGNGIAWEDHSTAEEIRLIGQLVDCPHA</sequence>
<comment type="caution">
    <text evidence="2">The sequence shown here is derived from an EMBL/GenBank/DDBJ whole genome shotgun (WGS) entry which is preliminary data.</text>
</comment>
<dbReference type="RefSeq" id="WP_096197235.1">
    <property type="nucleotide sequence ID" value="NZ_JBQQKG010000020.1"/>
</dbReference>
<organism evidence="2 3">
    <name type="scientific">Brachybacterium alimentarium</name>
    <dbReference type="NCBI Taxonomy" id="47845"/>
    <lineage>
        <taxon>Bacteria</taxon>
        <taxon>Bacillati</taxon>
        <taxon>Actinomycetota</taxon>
        <taxon>Actinomycetes</taxon>
        <taxon>Micrococcales</taxon>
        <taxon>Dermabacteraceae</taxon>
        <taxon>Brachybacterium</taxon>
    </lineage>
</organism>
<feature type="domain" description="Methyltransferase" evidence="1">
    <location>
        <begin position="41"/>
        <end position="127"/>
    </location>
</feature>
<accession>A0A2A3YIB7</accession>
<dbReference type="InterPro" id="IPR041698">
    <property type="entry name" value="Methyltransf_25"/>
</dbReference>
<evidence type="ECO:0000313" key="2">
    <source>
        <dbReference type="EMBL" id="PCC39060.1"/>
    </source>
</evidence>
<gene>
    <name evidence="2" type="ORF">CIK66_10705</name>
</gene>
<proteinExistence type="predicted"/>
<dbReference type="CDD" id="cd02440">
    <property type="entry name" value="AdoMet_MTases"/>
    <property type="match status" value="1"/>
</dbReference>
<name>A0A2A3YIB7_9MICO</name>
<dbReference type="Gene3D" id="3.40.50.150">
    <property type="entry name" value="Vaccinia Virus protein VP39"/>
    <property type="match status" value="1"/>
</dbReference>
<dbReference type="Pfam" id="PF13649">
    <property type="entry name" value="Methyltransf_25"/>
    <property type="match status" value="1"/>
</dbReference>
<keyword evidence="3" id="KW-1185">Reference proteome</keyword>